<protein>
    <submittedName>
        <fullName evidence="6">Succinylglutamate desuccinylase/aspartoacylase family protein</fullName>
    </submittedName>
</protein>
<dbReference type="Proteomes" id="UP000321080">
    <property type="component" value="Unassembled WGS sequence"/>
</dbReference>
<feature type="domain" description="Succinylglutamate desuccinylase/Aspartoacylase catalytic" evidence="5">
    <location>
        <begin position="28"/>
        <end position="195"/>
    </location>
</feature>
<gene>
    <name evidence="6" type="ORF">FUA22_11660</name>
</gene>
<dbReference type="GO" id="GO:0005829">
    <property type="term" value="C:cytosol"/>
    <property type="evidence" value="ECO:0007669"/>
    <property type="project" value="TreeGrafter"/>
</dbReference>
<evidence type="ECO:0000259" key="5">
    <source>
        <dbReference type="Pfam" id="PF24827"/>
    </source>
</evidence>
<dbReference type="RefSeq" id="WP_147768521.1">
    <property type="nucleotide sequence ID" value="NZ_VRKQ01000010.1"/>
</dbReference>
<keyword evidence="2" id="KW-0479">Metal-binding</keyword>
<proteinExistence type="predicted"/>
<dbReference type="Pfam" id="PF24827">
    <property type="entry name" value="AstE_AspA_cat"/>
    <property type="match status" value="1"/>
</dbReference>
<dbReference type="PANTHER" id="PTHR15162">
    <property type="entry name" value="ASPARTOACYLASE"/>
    <property type="match status" value="1"/>
</dbReference>
<keyword evidence="4" id="KW-0862">Zinc</keyword>
<evidence type="ECO:0000256" key="4">
    <source>
        <dbReference type="ARBA" id="ARBA00022833"/>
    </source>
</evidence>
<evidence type="ECO:0000313" key="6">
    <source>
        <dbReference type="EMBL" id="TXG37211.1"/>
    </source>
</evidence>
<dbReference type="InterPro" id="IPR055438">
    <property type="entry name" value="AstE_AspA_cat"/>
</dbReference>
<dbReference type="OrthoDB" id="1523003at2"/>
<dbReference type="SUPFAM" id="SSF53187">
    <property type="entry name" value="Zn-dependent exopeptidases"/>
    <property type="match status" value="1"/>
</dbReference>
<reference evidence="6 7" key="1">
    <citation type="submission" date="2019-08" db="EMBL/GenBank/DDBJ databases">
        <title>Seonamhaeicola sediminis sp. nov., isolated from marine sediment.</title>
        <authorList>
            <person name="Cao W.R."/>
        </authorList>
    </citation>
    <scope>NUCLEOTIDE SEQUENCE [LARGE SCALE GENOMIC DNA]</scope>
    <source>
        <strain evidence="6 7">1505</strain>
    </source>
</reference>
<accession>A0A5C7GIM5</accession>
<evidence type="ECO:0000313" key="7">
    <source>
        <dbReference type="Proteomes" id="UP000321080"/>
    </source>
</evidence>
<evidence type="ECO:0000256" key="3">
    <source>
        <dbReference type="ARBA" id="ARBA00022801"/>
    </source>
</evidence>
<evidence type="ECO:0000256" key="2">
    <source>
        <dbReference type="ARBA" id="ARBA00022723"/>
    </source>
</evidence>
<sequence>MLNVYSKALNKTIQVERHIGKVVGDNSGPTFVIFAGIHGNETAGVFAVEEVLKHINPKTVNGTIYAIAGNLKALKAQQRFIDADLNRLWTPQNIDTIKGKSNLNADEKELLVLLDILNEILAAGKPPYYFIDLHTTSSKTLPFITINDALINRKFSKHFPVPIVFGIEEYLTGPLLSYVNQLGYVSLGFESGQHYEADAVTNSVAFLNLALVCAGILEKKSIKGFDNFYNLLKEQAENTQSFLEVIHLHKIEKDENFKMLNGFKSFQSIKKGVPLAVSNGSNIFSERNGVIFMPLYQKQGAEGFFIIRVIKPFFLRLSAFLRRIRVDGLLVALPGISWLNRKEGTLKVDLKVTKFYAKAIFHLLGYRSRYTDKTHLRLNNRERVAKTYMYKREEWYKGLRVTHKQKS</sequence>
<dbReference type="EMBL" id="VRKQ01000010">
    <property type="protein sequence ID" value="TXG37211.1"/>
    <property type="molecule type" value="Genomic_DNA"/>
</dbReference>
<dbReference type="GO" id="GO:0016788">
    <property type="term" value="F:hydrolase activity, acting on ester bonds"/>
    <property type="evidence" value="ECO:0007669"/>
    <property type="project" value="InterPro"/>
</dbReference>
<comment type="caution">
    <text evidence="6">The sequence shown here is derived from an EMBL/GenBank/DDBJ whole genome shotgun (WGS) entry which is preliminary data.</text>
</comment>
<dbReference type="PANTHER" id="PTHR15162:SF7">
    <property type="entry name" value="SUCCINYLGLUTAMATE DESUCCINYLASE"/>
    <property type="match status" value="1"/>
</dbReference>
<dbReference type="Gene3D" id="3.40.630.10">
    <property type="entry name" value="Zn peptidases"/>
    <property type="match status" value="1"/>
</dbReference>
<organism evidence="6 7">
    <name type="scientific">Seonamhaeicola maritimus</name>
    <dbReference type="NCBI Taxonomy" id="2591822"/>
    <lineage>
        <taxon>Bacteria</taxon>
        <taxon>Pseudomonadati</taxon>
        <taxon>Bacteroidota</taxon>
        <taxon>Flavobacteriia</taxon>
        <taxon>Flavobacteriales</taxon>
        <taxon>Flavobacteriaceae</taxon>
    </lineage>
</organism>
<dbReference type="AlphaFoldDB" id="A0A5C7GIM5"/>
<dbReference type="InterPro" id="IPR050178">
    <property type="entry name" value="AspA/AstE_fam"/>
</dbReference>
<dbReference type="GO" id="GO:0046872">
    <property type="term" value="F:metal ion binding"/>
    <property type="evidence" value="ECO:0007669"/>
    <property type="project" value="UniProtKB-KW"/>
</dbReference>
<keyword evidence="3" id="KW-0378">Hydrolase</keyword>
<name>A0A5C7GIM5_9FLAO</name>
<evidence type="ECO:0000256" key="1">
    <source>
        <dbReference type="ARBA" id="ARBA00001947"/>
    </source>
</evidence>
<comment type="cofactor">
    <cofactor evidence="1">
        <name>Zn(2+)</name>
        <dbReference type="ChEBI" id="CHEBI:29105"/>
    </cofactor>
</comment>
<keyword evidence="7" id="KW-1185">Reference proteome</keyword>